<dbReference type="Gene3D" id="3.40.50.150">
    <property type="entry name" value="Vaccinia Virus protein VP39"/>
    <property type="match status" value="2"/>
</dbReference>
<comment type="similarity">
    <text evidence="6">Belongs to the methyltransferase superfamily. RlmKL family.</text>
</comment>
<reference evidence="9 10" key="1">
    <citation type="journal article" date="2011" name="Int. J. Syst. Evol. Microbiol.">
        <title>Zhongshania antarctica gen. nov., sp. nov. and Zhongshania guokunii sp. nov., gammaproteobacteria respectively isolated from coastal attached (fast) ice and surface seawater of the Antarctic.</title>
        <authorList>
            <person name="Li H.J."/>
            <person name="Zhang X.Y."/>
            <person name="Chen C.X."/>
            <person name="Zhang Y.J."/>
            <person name="Gao Z.M."/>
            <person name="Yu Y."/>
            <person name="Chen X.L."/>
            <person name="Chen B."/>
            <person name="Zhang Y.Z."/>
        </authorList>
    </citation>
    <scope>NUCLEOTIDE SEQUENCE [LARGE SCALE GENOMIC DNA]</scope>
    <source>
        <strain evidence="9 10">R06B22</strain>
    </source>
</reference>
<feature type="domain" description="THUMP" evidence="8">
    <location>
        <begin position="46"/>
        <end position="157"/>
    </location>
</feature>
<dbReference type="InterPro" id="IPR002052">
    <property type="entry name" value="DNA_methylase_N6_adenine_CS"/>
</dbReference>
<dbReference type="GO" id="GO:0052915">
    <property type="term" value="F:23S rRNA (guanine(2445)-N(2))-methyltransferase activity"/>
    <property type="evidence" value="ECO:0007669"/>
    <property type="project" value="UniProtKB-EC"/>
</dbReference>
<dbReference type="HAMAP" id="MF_01858">
    <property type="entry name" value="23SrRNA_methyltr_KL"/>
    <property type="match status" value="1"/>
</dbReference>
<comment type="caution">
    <text evidence="9">The sequence shown here is derived from an EMBL/GenBank/DDBJ whole genome shotgun (WGS) entry which is preliminary data.</text>
</comment>
<dbReference type="PROSITE" id="PS00092">
    <property type="entry name" value="N6_MTASE"/>
    <property type="match status" value="1"/>
</dbReference>
<dbReference type="CDD" id="cd02440">
    <property type="entry name" value="AdoMet_MTases"/>
    <property type="match status" value="1"/>
</dbReference>
<dbReference type="PROSITE" id="PS51165">
    <property type="entry name" value="THUMP"/>
    <property type="match status" value="1"/>
</dbReference>
<dbReference type="SMART" id="SM00981">
    <property type="entry name" value="THUMP"/>
    <property type="match status" value="1"/>
</dbReference>
<organism evidence="9 10">
    <name type="scientific">Zhongshania arctica</name>
    <dbReference type="NCBI Taxonomy" id="3238302"/>
    <lineage>
        <taxon>Bacteria</taxon>
        <taxon>Pseudomonadati</taxon>
        <taxon>Pseudomonadota</taxon>
        <taxon>Gammaproteobacteria</taxon>
        <taxon>Cellvibrionales</taxon>
        <taxon>Spongiibacteraceae</taxon>
        <taxon>Zhongshania</taxon>
    </lineage>
</organism>
<dbReference type="Pfam" id="PF10672">
    <property type="entry name" value="Methyltrans_SAM"/>
    <property type="match status" value="1"/>
</dbReference>
<keyword evidence="1 6" id="KW-0963">Cytoplasm</keyword>
<dbReference type="NCBIfam" id="NF008748">
    <property type="entry name" value="PRK11783.1"/>
    <property type="match status" value="1"/>
</dbReference>
<dbReference type="EC" id="2.1.1.173" evidence="6"/>
<evidence type="ECO:0000259" key="8">
    <source>
        <dbReference type="PROSITE" id="PS51165"/>
    </source>
</evidence>
<dbReference type="InterPro" id="IPR017244">
    <property type="entry name" value="23SrRNA_methyltr_KL"/>
</dbReference>
<dbReference type="InterPro" id="IPR000241">
    <property type="entry name" value="RlmKL-like_Mtase"/>
</dbReference>
<comment type="subcellular location">
    <subcellularLocation>
        <location evidence="6">Cytoplasm</location>
    </subcellularLocation>
</comment>
<dbReference type="Pfam" id="PF22020">
    <property type="entry name" value="RlmL_1st"/>
    <property type="match status" value="1"/>
</dbReference>
<dbReference type="CDD" id="cd11715">
    <property type="entry name" value="THUMP_AdoMetMT"/>
    <property type="match status" value="1"/>
</dbReference>
<evidence type="ECO:0000256" key="4">
    <source>
        <dbReference type="ARBA" id="ARBA00022679"/>
    </source>
</evidence>
<dbReference type="Gene3D" id="3.30.2130.30">
    <property type="match status" value="1"/>
</dbReference>
<dbReference type="Pfam" id="PF02926">
    <property type="entry name" value="THUMP"/>
    <property type="match status" value="1"/>
</dbReference>
<dbReference type="EC" id="2.1.1.264" evidence="6"/>
<dbReference type="InterPro" id="IPR019614">
    <property type="entry name" value="SAM-dep_methyl-trfase"/>
</dbReference>
<keyword evidence="3 6" id="KW-0489">Methyltransferase</keyword>
<sequence length="726" mass="81672">MSQKHPFIATCPKGLEQLLASEIAALGAEVGRESVGSISFVSDVATAYRVCLWSRLANRVLLVLTEYRGENADAIYDGVKAIEWSEHFSATSKITIDFNGQSDEIRNTHFGALKSKDAIVDYFLAKGEKRPSIDKDNPDVRINVRLRKGYITIAIDLSGESLHRRAYRTSGAMAPLKENLAAALLLRADWPGMASRGGGLIDPMCGSGTLLIEAAMMAMQIAPGLLRSRWGFLGWLGHDQNAWKQLLEEAQTLRANSMARDWPEIRGYDANGKVVAQAEENIDNAGLGRFVKVSRRELAQLAMPTHRTLPEGLLITNPPYGERLGEQAELLHLYRHLGQAMTAHFMGWQAAIFTGNPDLGKRMGVRSYKQYQLLNGTIPAKLLLFNINADAVVIERDQASKQQDKSAVSDVQLTAGGQMFANRLRKNIKRLSKWKNKNDIECYRVYDADMPEYSVAVDCYGSAVHIAEYMAPVTISEEDAERRLREVIEAVSQVFSVSAGNIAIKERRRQRGKDQYQRQAPRNSFMELKEGQAKVLVNLFDYLDTGLFLDHRPVRLDIAARAKGKRFLNLFSYTGVASVQAGVGGARFTTSVDMSKTYLQWARRNLSLNGLSEDRHRTEHADCRRWLKSCEDQYDLILLDPPTFSNSKRMDDVLDTQRDHSELINDAMRCLAPDGLLIFSTNKRDFSLDDTVGLDYKIEDKTRWSLDEDFSRGGKPIHHCWYIEHK</sequence>
<comment type="function">
    <text evidence="6">Specifically methylates the guanine in position 2445 (m2G2445) and the guanine in position 2069 (m7G2069) of 23S rRNA.</text>
</comment>
<keyword evidence="5 6" id="KW-0949">S-adenosyl-L-methionine</keyword>
<evidence type="ECO:0000256" key="3">
    <source>
        <dbReference type="ARBA" id="ARBA00022603"/>
    </source>
</evidence>
<comment type="catalytic activity">
    <reaction evidence="6">
        <text>guanosine(2445) in 23S rRNA + S-adenosyl-L-methionine = N(2)-methylguanosine(2445) in 23S rRNA + S-adenosyl-L-homocysteine + H(+)</text>
        <dbReference type="Rhea" id="RHEA:42740"/>
        <dbReference type="Rhea" id="RHEA-COMP:10215"/>
        <dbReference type="Rhea" id="RHEA-COMP:10216"/>
        <dbReference type="ChEBI" id="CHEBI:15378"/>
        <dbReference type="ChEBI" id="CHEBI:57856"/>
        <dbReference type="ChEBI" id="CHEBI:59789"/>
        <dbReference type="ChEBI" id="CHEBI:74269"/>
        <dbReference type="ChEBI" id="CHEBI:74481"/>
        <dbReference type="EC" id="2.1.1.173"/>
    </reaction>
</comment>
<evidence type="ECO:0000256" key="1">
    <source>
        <dbReference type="ARBA" id="ARBA00022490"/>
    </source>
</evidence>
<dbReference type="EMBL" id="JBFRYB010000001">
    <property type="protein sequence ID" value="MEX1665755.1"/>
    <property type="molecule type" value="Genomic_DNA"/>
</dbReference>
<dbReference type="PANTHER" id="PTHR47313:SF1">
    <property type="entry name" value="RIBOSOMAL RNA LARGE SUBUNIT METHYLTRANSFERASE K_L"/>
    <property type="match status" value="1"/>
</dbReference>
<evidence type="ECO:0000256" key="5">
    <source>
        <dbReference type="ARBA" id="ARBA00022691"/>
    </source>
</evidence>
<protein>
    <recommendedName>
        <fullName evidence="6">Ribosomal RNA large subunit methyltransferase K/L</fullName>
    </recommendedName>
    <domain>
        <recommendedName>
            <fullName evidence="6">23S rRNA m2G2445 methyltransferase</fullName>
            <ecNumber evidence="6">2.1.1.173</ecNumber>
        </recommendedName>
        <alternativeName>
            <fullName evidence="6">rRNA (guanine-N(2)-)-methyltransferase RlmL</fullName>
        </alternativeName>
    </domain>
    <domain>
        <recommendedName>
            <fullName evidence="6">23S rRNA m7G2069 methyltransferase</fullName>
            <ecNumber evidence="6">2.1.1.264</ecNumber>
        </recommendedName>
        <alternativeName>
            <fullName evidence="6">rRNA (guanine-N(7)-)-methyltransferase RlmK</fullName>
        </alternativeName>
    </domain>
</protein>
<evidence type="ECO:0000256" key="2">
    <source>
        <dbReference type="ARBA" id="ARBA00022552"/>
    </source>
</evidence>
<proteinExistence type="inferred from homology"/>
<dbReference type="RefSeq" id="WP_368375853.1">
    <property type="nucleotide sequence ID" value="NZ_JBFRYB010000001.1"/>
</dbReference>
<accession>A0ABV3TWP0</accession>
<dbReference type="PROSITE" id="PS01261">
    <property type="entry name" value="UPF0020"/>
    <property type="match status" value="1"/>
</dbReference>
<gene>
    <name evidence="9" type="primary">rlmKL</name>
    <name evidence="6" type="synonym">rlmL</name>
    <name evidence="9" type="ORF">AB4875_09650</name>
</gene>
<evidence type="ECO:0000313" key="9">
    <source>
        <dbReference type="EMBL" id="MEX1665755.1"/>
    </source>
</evidence>
<evidence type="ECO:0000256" key="6">
    <source>
        <dbReference type="HAMAP-Rule" id="MF_01858"/>
    </source>
</evidence>
<dbReference type="SUPFAM" id="SSF53335">
    <property type="entry name" value="S-adenosyl-L-methionine-dependent methyltransferases"/>
    <property type="match status" value="2"/>
</dbReference>
<evidence type="ECO:0000256" key="7">
    <source>
        <dbReference type="PROSITE-ProRule" id="PRU00529"/>
    </source>
</evidence>
<name>A0ABV3TWP0_9GAMM</name>
<dbReference type="InterPro" id="IPR053943">
    <property type="entry name" value="RlmKL-like_Mtase_CS"/>
</dbReference>
<dbReference type="PIRSF" id="PIRSF037618">
    <property type="entry name" value="RNA_Mtase_bacteria_prd"/>
    <property type="match status" value="1"/>
</dbReference>
<evidence type="ECO:0000313" key="10">
    <source>
        <dbReference type="Proteomes" id="UP001557484"/>
    </source>
</evidence>
<dbReference type="InterPro" id="IPR029063">
    <property type="entry name" value="SAM-dependent_MTases_sf"/>
</dbReference>
<keyword evidence="2 6" id="KW-0698">rRNA processing</keyword>
<keyword evidence="7" id="KW-0694">RNA-binding</keyword>
<dbReference type="PANTHER" id="PTHR47313">
    <property type="entry name" value="RIBOSOMAL RNA LARGE SUBUNIT METHYLTRANSFERASE K/L"/>
    <property type="match status" value="1"/>
</dbReference>
<keyword evidence="4 6" id="KW-0808">Transferase</keyword>
<dbReference type="Gene3D" id="3.30.750.80">
    <property type="entry name" value="RNA methyltransferase domain (HRMD) like"/>
    <property type="match status" value="1"/>
</dbReference>
<dbReference type="InterPro" id="IPR004114">
    <property type="entry name" value="THUMP_dom"/>
</dbReference>
<dbReference type="InterPro" id="IPR054170">
    <property type="entry name" value="RlmL_1st"/>
</dbReference>
<dbReference type="Proteomes" id="UP001557484">
    <property type="component" value="Unassembled WGS sequence"/>
</dbReference>
<dbReference type="Pfam" id="PF01170">
    <property type="entry name" value="UPF0020"/>
    <property type="match status" value="1"/>
</dbReference>
<comment type="catalytic activity">
    <reaction evidence="6">
        <text>guanosine(2069) in 23S rRNA + S-adenosyl-L-methionine = N(2)-methylguanosine(2069) in 23S rRNA + S-adenosyl-L-homocysteine + H(+)</text>
        <dbReference type="Rhea" id="RHEA:43772"/>
        <dbReference type="Rhea" id="RHEA-COMP:10688"/>
        <dbReference type="Rhea" id="RHEA-COMP:10689"/>
        <dbReference type="ChEBI" id="CHEBI:15378"/>
        <dbReference type="ChEBI" id="CHEBI:57856"/>
        <dbReference type="ChEBI" id="CHEBI:59789"/>
        <dbReference type="ChEBI" id="CHEBI:74269"/>
        <dbReference type="ChEBI" id="CHEBI:74481"/>
        <dbReference type="EC" id="2.1.1.264"/>
    </reaction>
</comment>
<keyword evidence="10" id="KW-1185">Reference proteome</keyword>